<dbReference type="PANTHER" id="PTHR33371:SF4">
    <property type="entry name" value="INTERMEMBRANE PHOSPHOLIPID TRANSPORT SYSTEM BINDING PROTEIN MLAD"/>
    <property type="match status" value="1"/>
</dbReference>
<reference evidence="4 5" key="1">
    <citation type="submission" date="2019-03" db="EMBL/GenBank/DDBJ databases">
        <title>Draft Genome Sequence of Duganella callidus sp. nov., a Novel Duganella Species Isolated from Cultivated Soil.</title>
        <authorList>
            <person name="Raths R."/>
            <person name="Peta V."/>
            <person name="Bucking H."/>
        </authorList>
    </citation>
    <scope>NUCLEOTIDE SEQUENCE [LARGE SCALE GENOMIC DNA]</scope>
    <source>
        <strain evidence="4 5">DN04</strain>
    </source>
</reference>
<sequence>MTEQTNQAAPVRNAEFKAAMLLALLVALVLGSALYLLYARGAFESTQTLILQADDSEGVVVGMDVTFAGFPIGRVRRIALSPEGKARVVVDVPRADAHWLRSSSIFTLERAIVGGAKLRAFTGIPTDPPLEDGATRSLLVGDPAAEVPRLLAAAKDLLQNLNDLTAENSALAASLANVAGVTGKLNGPHGAMGLIAGDDKNAAQLAERANQLLVTVNALAVKADSLIGHADERVFGQQGVMTDAQATIVQLNGLLADARNSLKKMDAVLVEAQAVASNTKEATADLGTLRAEVESSLRRVEQLVNEINRKWPFKRDTEIKLP</sequence>
<gene>
    <name evidence="4" type="ORF">E4L98_23645</name>
</gene>
<dbReference type="OrthoDB" id="8770832at2"/>
<proteinExistence type="predicted"/>
<feature type="transmembrane region" description="Helical" evidence="2">
    <location>
        <begin position="18"/>
        <end position="38"/>
    </location>
</feature>
<dbReference type="Proteomes" id="UP000297729">
    <property type="component" value="Unassembled WGS sequence"/>
</dbReference>
<keyword evidence="2" id="KW-0472">Membrane</keyword>
<keyword evidence="2" id="KW-1133">Transmembrane helix</keyword>
<feature type="domain" description="Mce/MlaD" evidence="3">
    <location>
        <begin position="46"/>
        <end position="106"/>
    </location>
</feature>
<evidence type="ECO:0000256" key="2">
    <source>
        <dbReference type="SAM" id="Phobius"/>
    </source>
</evidence>
<dbReference type="EMBL" id="SPVG01000235">
    <property type="protein sequence ID" value="TFW16382.1"/>
    <property type="molecule type" value="Genomic_DNA"/>
</dbReference>
<accession>A0A4Y9S8F9</accession>
<dbReference type="RefSeq" id="WP_135203993.1">
    <property type="nucleotide sequence ID" value="NZ_SPVG01000235.1"/>
</dbReference>
<keyword evidence="2" id="KW-0812">Transmembrane</keyword>
<keyword evidence="1" id="KW-0175">Coiled coil</keyword>
<name>A0A4Y9S8F9_9BURK</name>
<evidence type="ECO:0000313" key="4">
    <source>
        <dbReference type="EMBL" id="TFW16382.1"/>
    </source>
</evidence>
<feature type="coiled-coil region" evidence="1">
    <location>
        <begin position="147"/>
        <end position="174"/>
    </location>
</feature>
<evidence type="ECO:0000259" key="3">
    <source>
        <dbReference type="Pfam" id="PF02470"/>
    </source>
</evidence>
<evidence type="ECO:0000313" key="5">
    <source>
        <dbReference type="Proteomes" id="UP000297729"/>
    </source>
</evidence>
<organism evidence="4 5">
    <name type="scientific">Duganella callida</name>
    <dbReference type="NCBI Taxonomy" id="2561932"/>
    <lineage>
        <taxon>Bacteria</taxon>
        <taxon>Pseudomonadati</taxon>
        <taxon>Pseudomonadota</taxon>
        <taxon>Betaproteobacteria</taxon>
        <taxon>Burkholderiales</taxon>
        <taxon>Oxalobacteraceae</taxon>
        <taxon>Telluria group</taxon>
        <taxon>Duganella</taxon>
    </lineage>
</organism>
<keyword evidence="5" id="KW-1185">Reference proteome</keyword>
<evidence type="ECO:0000256" key="1">
    <source>
        <dbReference type="SAM" id="Coils"/>
    </source>
</evidence>
<dbReference type="AlphaFoldDB" id="A0A4Y9S8F9"/>
<dbReference type="PANTHER" id="PTHR33371">
    <property type="entry name" value="INTERMEMBRANE PHOSPHOLIPID TRANSPORT SYSTEM BINDING PROTEIN MLAD-RELATED"/>
    <property type="match status" value="1"/>
</dbReference>
<dbReference type="InterPro" id="IPR003399">
    <property type="entry name" value="Mce/MlaD"/>
</dbReference>
<comment type="caution">
    <text evidence="4">The sequence shown here is derived from an EMBL/GenBank/DDBJ whole genome shotgun (WGS) entry which is preliminary data.</text>
</comment>
<dbReference type="InterPro" id="IPR052336">
    <property type="entry name" value="MlaD_Phospholipid_Transporter"/>
</dbReference>
<protein>
    <submittedName>
        <fullName evidence="4">MCE family protein</fullName>
    </submittedName>
</protein>
<dbReference type="Pfam" id="PF02470">
    <property type="entry name" value="MlaD"/>
    <property type="match status" value="1"/>
</dbReference>